<name>A0A4U8Q3X6_9FIRM</name>
<dbReference type="Gene3D" id="3.40.640.10">
    <property type="entry name" value="Type I PLP-dependent aspartate aminotransferase-like (Major domain)"/>
    <property type="match status" value="1"/>
</dbReference>
<keyword evidence="1 4" id="KW-0663">Pyridoxal phosphate</keyword>
<dbReference type="InterPro" id="IPR015424">
    <property type="entry name" value="PyrdxlP-dep_Trfase"/>
</dbReference>
<sequence>MDKMKNPIYVTRPFLPPREEYDRYLDQIWQSGVITNSGPLHNHLEEQLRKYLNVPYAMLFTNGHLSLEFLIQAAGLTGEVITTPFTFASTVHAIVRNGLTPVFCDILEDDYTIDTGKIEALITDKTSAIIPVHVYGNPCDVESIRKIARKHGLKVIYDAAHAFGEEVNGIGIGNYGDGSIFSFHATKVFQTIEGGAAVVKDMETGYKLYQLKNFGITGETTISSIGANAKMNEFQAAMGLCNLKHVDELINGRRNIVHRYEENLNEVTGIRLNRRKDNIKYNYAYFPVLVEESFGADRDKVCEALNKEQIYPRKYFYPLINNCRCYRERFDPGFTPVAEYISENIITLPLYPQLAMDDVDRICELMKACR</sequence>
<dbReference type="InterPro" id="IPR000653">
    <property type="entry name" value="DegT/StrS_aminotransferase"/>
</dbReference>
<comment type="similarity">
    <text evidence="2 5">Belongs to the DegT/DnrJ/EryC1 family.</text>
</comment>
<comment type="caution">
    <text evidence="6">The sequence shown here is derived from an EMBL/GenBank/DDBJ whole genome shotgun (WGS) entry which is preliminary data.</text>
</comment>
<proteinExistence type="inferred from homology"/>
<keyword evidence="6" id="KW-0808">Transferase</keyword>
<dbReference type="GO" id="GO:0030170">
    <property type="term" value="F:pyridoxal phosphate binding"/>
    <property type="evidence" value="ECO:0007669"/>
    <property type="project" value="TreeGrafter"/>
</dbReference>
<feature type="active site" description="Proton acceptor" evidence="3">
    <location>
        <position position="187"/>
    </location>
</feature>
<dbReference type="InterPro" id="IPR015422">
    <property type="entry name" value="PyrdxlP-dep_Trfase_small"/>
</dbReference>
<gene>
    <name evidence="6" type="primary">pseC</name>
    <name evidence="6" type="ORF">DSM106044_03697</name>
</gene>
<dbReference type="GO" id="GO:0000271">
    <property type="term" value="P:polysaccharide biosynthetic process"/>
    <property type="evidence" value="ECO:0007669"/>
    <property type="project" value="TreeGrafter"/>
</dbReference>
<evidence type="ECO:0000256" key="3">
    <source>
        <dbReference type="PIRSR" id="PIRSR000390-1"/>
    </source>
</evidence>
<evidence type="ECO:0000256" key="4">
    <source>
        <dbReference type="PIRSR" id="PIRSR000390-2"/>
    </source>
</evidence>
<dbReference type="STRING" id="180332.GCA_000797495_01126"/>
<dbReference type="Pfam" id="PF01041">
    <property type="entry name" value="DegT_DnrJ_EryC1"/>
    <property type="match status" value="1"/>
</dbReference>
<dbReference type="PANTHER" id="PTHR30244:SF9">
    <property type="entry name" value="PROTEIN RV3402C"/>
    <property type="match status" value="1"/>
</dbReference>
<dbReference type="EMBL" id="QGQD01000069">
    <property type="protein sequence ID" value="TLC99494.1"/>
    <property type="molecule type" value="Genomic_DNA"/>
</dbReference>
<dbReference type="InterPro" id="IPR015421">
    <property type="entry name" value="PyrdxlP-dep_Trfase_major"/>
</dbReference>
<dbReference type="AlphaFoldDB" id="A0A4U8Q3X6"/>
<dbReference type="GO" id="GO:0008483">
    <property type="term" value="F:transaminase activity"/>
    <property type="evidence" value="ECO:0007669"/>
    <property type="project" value="UniProtKB-KW"/>
</dbReference>
<dbReference type="EC" id="2.6.1.92" evidence="6"/>
<evidence type="ECO:0000313" key="7">
    <source>
        <dbReference type="Proteomes" id="UP000306509"/>
    </source>
</evidence>
<accession>A0A4U8Q3X6</accession>
<dbReference type="RefSeq" id="WP_330572619.1">
    <property type="nucleotide sequence ID" value="NZ_QGQD01000069.1"/>
</dbReference>
<dbReference type="PANTHER" id="PTHR30244">
    <property type="entry name" value="TRANSAMINASE"/>
    <property type="match status" value="1"/>
</dbReference>
<dbReference type="CDD" id="cd00616">
    <property type="entry name" value="AHBA_syn"/>
    <property type="match status" value="1"/>
</dbReference>
<feature type="modified residue" description="N6-(pyridoxal phosphate)lysine" evidence="4">
    <location>
        <position position="187"/>
    </location>
</feature>
<keyword evidence="6" id="KW-0032">Aminotransferase</keyword>
<evidence type="ECO:0000256" key="1">
    <source>
        <dbReference type="ARBA" id="ARBA00022898"/>
    </source>
</evidence>
<dbReference type="Proteomes" id="UP000306509">
    <property type="component" value="Unassembled WGS sequence"/>
</dbReference>
<evidence type="ECO:0000313" key="6">
    <source>
        <dbReference type="EMBL" id="TLC99494.1"/>
    </source>
</evidence>
<evidence type="ECO:0000256" key="2">
    <source>
        <dbReference type="ARBA" id="ARBA00037999"/>
    </source>
</evidence>
<dbReference type="PIRSF" id="PIRSF000390">
    <property type="entry name" value="PLP_StrS"/>
    <property type="match status" value="1"/>
</dbReference>
<reference evidence="6 7" key="1">
    <citation type="journal article" date="2019" name="Anaerobe">
        <title>Detection of Robinsoniella peoriensis in multiple bone samples of a trauma patient.</title>
        <authorList>
            <person name="Schrottner P."/>
            <person name="Hartwich K."/>
            <person name="Bunk B."/>
            <person name="Schober I."/>
            <person name="Helbig S."/>
            <person name="Rudolph W.W."/>
            <person name="Gunzer F."/>
        </authorList>
    </citation>
    <scope>NUCLEOTIDE SEQUENCE [LARGE SCALE GENOMIC DNA]</scope>
    <source>
        <strain evidence="6 7">DSM 106044</strain>
    </source>
</reference>
<dbReference type="Gene3D" id="3.90.1150.10">
    <property type="entry name" value="Aspartate Aminotransferase, domain 1"/>
    <property type="match status" value="1"/>
</dbReference>
<keyword evidence="7" id="KW-1185">Reference proteome</keyword>
<evidence type="ECO:0000256" key="5">
    <source>
        <dbReference type="RuleBase" id="RU004508"/>
    </source>
</evidence>
<dbReference type="SUPFAM" id="SSF53383">
    <property type="entry name" value="PLP-dependent transferases"/>
    <property type="match status" value="1"/>
</dbReference>
<protein>
    <submittedName>
        <fullName evidence="6">UDP-4-amino-4, 6-dideoxy-N-acetyl-beta-L-altrosamine transaminase</fullName>
        <ecNumber evidence="6">2.6.1.92</ecNumber>
    </submittedName>
</protein>
<organism evidence="6 7">
    <name type="scientific">Robinsoniella peoriensis</name>
    <dbReference type="NCBI Taxonomy" id="180332"/>
    <lineage>
        <taxon>Bacteria</taxon>
        <taxon>Bacillati</taxon>
        <taxon>Bacillota</taxon>
        <taxon>Clostridia</taxon>
        <taxon>Lachnospirales</taxon>
        <taxon>Lachnospiraceae</taxon>
        <taxon>Robinsoniella</taxon>
    </lineage>
</organism>